<dbReference type="RefSeq" id="WP_128634997.1">
    <property type="nucleotide sequence ID" value="NZ_RRCN01000001.1"/>
</dbReference>
<keyword evidence="3" id="KW-1185">Reference proteome</keyword>
<dbReference type="SUPFAM" id="SSF57783">
    <property type="entry name" value="Zinc beta-ribbon"/>
    <property type="match status" value="1"/>
</dbReference>
<reference evidence="2 3" key="1">
    <citation type="submission" date="2018-11" db="EMBL/GenBank/DDBJ databases">
        <title>Genome sequencing of Paenibacillus sp. KCOM 3021 (= ChDC PVNT-B20).</title>
        <authorList>
            <person name="Kook J.-K."/>
            <person name="Park S.-N."/>
            <person name="Lim Y.K."/>
        </authorList>
    </citation>
    <scope>NUCLEOTIDE SEQUENCE [LARGE SCALE GENOMIC DNA]</scope>
    <source>
        <strain evidence="2 3">KCOM 3021</strain>
    </source>
</reference>
<dbReference type="InterPro" id="IPR025054">
    <property type="entry name" value="DUF3991"/>
</dbReference>
<organism evidence="2 3">
    <name type="scientific">Paenibacillus oralis</name>
    <dbReference type="NCBI Taxonomy" id="2490856"/>
    <lineage>
        <taxon>Bacteria</taxon>
        <taxon>Bacillati</taxon>
        <taxon>Bacillota</taxon>
        <taxon>Bacilli</taxon>
        <taxon>Bacillales</taxon>
        <taxon>Paenibacillaceae</taxon>
        <taxon>Paenibacillus</taxon>
    </lineage>
</organism>
<feature type="domain" description="DUF3991" evidence="1">
    <location>
        <begin position="121"/>
        <end position="191"/>
    </location>
</feature>
<dbReference type="Gene3D" id="3.40.1360.10">
    <property type="match status" value="1"/>
</dbReference>
<comment type="caution">
    <text evidence="2">The sequence shown here is derived from an EMBL/GenBank/DDBJ whole genome shotgun (WGS) entry which is preliminary data.</text>
</comment>
<dbReference type="InterPro" id="IPR036977">
    <property type="entry name" value="DNA_primase_Znf_CHC2"/>
</dbReference>
<dbReference type="GO" id="GO:0006260">
    <property type="term" value="P:DNA replication"/>
    <property type="evidence" value="ECO:0007669"/>
    <property type="project" value="InterPro"/>
</dbReference>
<proteinExistence type="predicted"/>
<name>A0A3P3UA29_9BACL</name>
<dbReference type="GO" id="GO:0008270">
    <property type="term" value="F:zinc ion binding"/>
    <property type="evidence" value="ECO:0007669"/>
    <property type="project" value="InterPro"/>
</dbReference>
<dbReference type="Proteomes" id="UP000267017">
    <property type="component" value="Unassembled WGS sequence"/>
</dbReference>
<dbReference type="OrthoDB" id="9803716at2"/>
<gene>
    <name evidence="2" type="ORF">EHV15_33045</name>
</gene>
<accession>A0A3P3UA29</accession>
<sequence>MTQHTLFTKEQIRSANQVNLIEFAKSQGYLLENGGRRAYHAKQSGGLYFFKDSNRYFHFSSNTHGGTIDFAMNFCRMTFKEAVAYLLELDLPQKAVASSTKKRGQLILPDKGPNFRRVAWYLTQMRGIAPEIVSLLMHEKKLYQQDKTGNCVFVGYDLEGVARYCSMRGTTPNKPFKQDREDSDKSYPFHLCGYPDSKRVYVCESPIDAMSRATIEKLRGQDWKAGHYISLGCLSDQALERFLEYNPIKEIVFCLDNDANATYSNGSPAPNWGQKAALKFSAKYADLGYTVIIETPEGKDVNEDLLSLSIPVEHTHEFDR</sequence>
<protein>
    <submittedName>
        <fullName evidence="2">DUF3991 domain-containing protein</fullName>
    </submittedName>
</protein>
<dbReference type="GO" id="GO:0003677">
    <property type="term" value="F:DNA binding"/>
    <property type="evidence" value="ECO:0007669"/>
    <property type="project" value="InterPro"/>
</dbReference>
<dbReference type="Pfam" id="PF13155">
    <property type="entry name" value="Toprim_2"/>
    <property type="match status" value="1"/>
</dbReference>
<evidence type="ECO:0000313" key="2">
    <source>
        <dbReference type="EMBL" id="RRJ67217.1"/>
    </source>
</evidence>
<evidence type="ECO:0000259" key="1">
    <source>
        <dbReference type="Pfam" id="PF13154"/>
    </source>
</evidence>
<dbReference type="Pfam" id="PF13154">
    <property type="entry name" value="DUF3991"/>
    <property type="match status" value="1"/>
</dbReference>
<dbReference type="AlphaFoldDB" id="A0A3P3UA29"/>
<dbReference type="EMBL" id="RRCN01000001">
    <property type="protein sequence ID" value="RRJ67217.1"/>
    <property type="molecule type" value="Genomic_DNA"/>
</dbReference>
<dbReference type="Gene3D" id="3.90.580.10">
    <property type="entry name" value="Zinc finger, CHC2-type domain"/>
    <property type="match status" value="1"/>
</dbReference>
<evidence type="ECO:0000313" key="3">
    <source>
        <dbReference type="Proteomes" id="UP000267017"/>
    </source>
</evidence>